<evidence type="ECO:0000313" key="1">
    <source>
        <dbReference type="EMBL" id="SNZ21139.1"/>
    </source>
</evidence>
<dbReference type="PANTHER" id="PTHR42941">
    <property type="entry name" value="SLL1037 PROTEIN"/>
    <property type="match status" value="1"/>
</dbReference>
<keyword evidence="2" id="KW-1185">Reference proteome</keyword>
<dbReference type="Gene3D" id="3.40.190.10">
    <property type="entry name" value="Periplasmic binding protein-like II"/>
    <property type="match status" value="2"/>
</dbReference>
<dbReference type="SUPFAM" id="SSF53850">
    <property type="entry name" value="Periplasmic binding protein-like II"/>
    <property type="match status" value="1"/>
</dbReference>
<dbReference type="Pfam" id="PF16868">
    <property type="entry name" value="NMT1_3"/>
    <property type="match status" value="1"/>
</dbReference>
<sequence length="345" mass="36911">MTRPVLTRRTLIKGATAMTAASLIPNMALSKELLRMSTLGPGTSPNLVMTMFASIVNKQLPDYEIQVNATGAATRHVLEVAMGKSMFCMSSPTIHALMRKNLAMYKKIKQAPELVTKLRTVFNFPMGLYHIAVYDSSGIKSIADAKGKRVFLGPPGGAAFTTMKRLFKAVAGLEEGEDYEAVKLGWDAAAAAFQDGNLDVYCNPTNAPSPVLTQIAVTNKIRFLGIPADKLKTEGVQKLTRRPGFKATTLPKGVYGDNQVNEGDVTTLGVTVGVVTNEKAGDDMIYEMTKAFYAGVADLKGSSPWLEVVTPEAAVADINLPLHAGAYRALTELGVTIPDAAKPVS</sequence>
<dbReference type="RefSeq" id="WP_097155525.1">
    <property type="nucleotide sequence ID" value="NZ_OBEL01000007.1"/>
</dbReference>
<dbReference type="InterPro" id="IPR006311">
    <property type="entry name" value="TAT_signal"/>
</dbReference>
<dbReference type="OrthoDB" id="9776669at2"/>
<dbReference type="InterPro" id="IPR011852">
    <property type="entry name" value="TRAP_TAXI"/>
</dbReference>
<accession>A0A285PHD4</accession>
<evidence type="ECO:0000313" key="2">
    <source>
        <dbReference type="Proteomes" id="UP000219439"/>
    </source>
</evidence>
<dbReference type="PROSITE" id="PS51318">
    <property type="entry name" value="TAT"/>
    <property type="match status" value="1"/>
</dbReference>
<dbReference type="NCBIfam" id="TIGR02122">
    <property type="entry name" value="TRAP_TAXI"/>
    <property type="match status" value="1"/>
</dbReference>
<gene>
    <name evidence="1" type="ORF">SAMN06265368_4256</name>
</gene>
<dbReference type="EMBL" id="OBEL01000007">
    <property type="protein sequence ID" value="SNZ21139.1"/>
    <property type="molecule type" value="Genomic_DNA"/>
</dbReference>
<protein>
    <recommendedName>
        <fullName evidence="3">TRAP transporter solute receptor, TAXI family</fullName>
    </recommendedName>
</protein>
<dbReference type="PANTHER" id="PTHR42941:SF1">
    <property type="entry name" value="SLL1037 PROTEIN"/>
    <property type="match status" value="1"/>
</dbReference>
<dbReference type="AlphaFoldDB" id="A0A285PHD4"/>
<evidence type="ECO:0008006" key="3">
    <source>
        <dbReference type="Google" id="ProtNLM"/>
    </source>
</evidence>
<name>A0A285PHD4_9HYPH</name>
<reference evidence="1 2" key="1">
    <citation type="submission" date="2017-09" db="EMBL/GenBank/DDBJ databases">
        <authorList>
            <person name="Ehlers B."/>
            <person name="Leendertz F.H."/>
        </authorList>
    </citation>
    <scope>NUCLEOTIDE SEQUENCE [LARGE SCALE GENOMIC DNA]</scope>
    <source>
        <strain evidence="1 2">DSM 18289</strain>
    </source>
</reference>
<proteinExistence type="predicted"/>
<organism evidence="1 2">
    <name type="scientific">Cohaesibacter gelatinilyticus</name>
    <dbReference type="NCBI Taxonomy" id="372072"/>
    <lineage>
        <taxon>Bacteria</taxon>
        <taxon>Pseudomonadati</taxon>
        <taxon>Pseudomonadota</taxon>
        <taxon>Alphaproteobacteria</taxon>
        <taxon>Hyphomicrobiales</taxon>
        <taxon>Cohaesibacteraceae</taxon>
    </lineage>
</organism>
<dbReference type="Proteomes" id="UP000219439">
    <property type="component" value="Unassembled WGS sequence"/>
</dbReference>